<gene>
    <name evidence="8" type="ORF">OGATHE_005912</name>
</gene>
<dbReference type="InterPro" id="IPR011989">
    <property type="entry name" value="ARM-like"/>
</dbReference>
<evidence type="ECO:0000259" key="7">
    <source>
        <dbReference type="PROSITE" id="PS50166"/>
    </source>
</evidence>
<dbReference type="PANTHER" id="PTHR10997:SF28">
    <property type="entry name" value="IMPORTIN BETA SMX1"/>
    <property type="match status" value="1"/>
</dbReference>
<keyword evidence="4" id="KW-0963">Cytoplasm</keyword>
<keyword evidence="3" id="KW-0813">Transport</keyword>
<evidence type="ECO:0000256" key="1">
    <source>
        <dbReference type="ARBA" id="ARBA00004123"/>
    </source>
</evidence>
<dbReference type="Gene3D" id="1.25.10.10">
    <property type="entry name" value="Leucine-rich Repeat Variant"/>
    <property type="match status" value="1"/>
</dbReference>
<dbReference type="PANTHER" id="PTHR10997">
    <property type="entry name" value="IMPORTIN-7, 8, 11"/>
    <property type="match status" value="1"/>
</dbReference>
<evidence type="ECO:0000313" key="9">
    <source>
        <dbReference type="Proteomes" id="UP000788993"/>
    </source>
</evidence>
<evidence type="ECO:0000256" key="2">
    <source>
        <dbReference type="ARBA" id="ARBA00004496"/>
    </source>
</evidence>
<protein>
    <recommendedName>
        <fullName evidence="7">Importin N-terminal domain-containing protein</fullName>
    </recommendedName>
</protein>
<keyword evidence="6" id="KW-0539">Nucleus</keyword>
<keyword evidence="9" id="KW-1185">Reference proteome</keyword>
<dbReference type="Pfam" id="PF08506">
    <property type="entry name" value="Cse1"/>
    <property type="match status" value="1"/>
</dbReference>
<organism evidence="8 9">
    <name type="scientific">Ogataea polymorpha</name>
    <dbReference type="NCBI Taxonomy" id="460523"/>
    <lineage>
        <taxon>Eukaryota</taxon>
        <taxon>Fungi</taxon>
        <taxon>Dikarya</taxon>
        <taxon>Ascomycota</taxon>
        <taxon>Saccharomycotina</taxon>
        <taxon>Pichiomycetes</taxon>
        <taxon>Pichiales</taxon>
        <taxon>Pichiaceae</taxon>
        <taxon>Ogataea</taxon>
    </lineage>
</organism>
<evidence type="ECO:0000256" key="4">
    <source>
        <dbReference type="ARBA" id="ARBA00022490"/>
    </source>
</evidence>
<dbReference type="GO" id="GO:0005829">
    <property type="term" value="C:cytosol"/>
    <property type="evidence" value="ECO:0007669"/>
    <property type="project" value="TreeGrafter"/>
</dbReference>
<dbReference type="GO" id="GO:0005635">
    <property type="term" value="C:nuclear envelope"/>
    <property type="evidence" value="ECO:0007669"/>
    <property type="project" value="TreeGrafter"/>
</dbReference>
<dbReference type="AlphaFoldDB" id="A0A9P8NUG9"/>
<accession>A0A9P8NUG9</accession>
<dbReference type="GO" id="GO:0006606">
    <property type="term" value="P:protein import into nucleus"/>
    <property type="evidence" value="ECO:0007669"/>
    <property type="project" value="TreeGrafter"/>
</dbReference>
<evidence type="ECO:0000313" key="8">
    <source>
        <dbReference type="EMBL" id="KAH3659867.1"/>
    </source>
</evidence>
<reference evidence="8" key="2">
    <citation type="submission" date="2021-01" db="EMBL/GenBank/DDBJ databases">
        <authorList>
            <person name="Schikora-Tamarit M.A."/>
        </authorList>
    </citation>
    <scope>NUCLEOTIDE SEQUENCE</scope>
    <source>
        <strain evidence="8">NCAIM Y.01608</strain>
    </source>
</reference>
<dbReference type="SUPFAM" id="SSF48371">
    <property type="entry name" value="ARM repeat"/>
    <property type="match status" value="1"/>
</dbReference>
<keyword evidence="5" id="KW-0653">Protein transport</keyword>
<comment type="subcellular location">
    <subcellularLocation>
        <location evidence="2">Cytoplasm</location>
    </subcellularLocation>
    <subcellularLocation>
        <location evidence="1">Nucleus</location>
    </subcellularLocation>
</comment>
<evidence type="ECO:0000256" key="3">
    <source>
        <dbReference type="ARBA" id="ARBA00022448"/>
    </source>
</evidence>
<proteinExistence type="predicted"/>
<dbReference type="GO" id="GO:0031267">
    <property type="term" value="F:small GTPase binding"/>
    <property type="evidence" value="ECO:0007669"/>
    <property type="project" value="InterPro"/>
</dbReference>
<dbReference type="EMBL" id="JAEUBD010001504">
    <property type="protein sequence ID" value="KAH3659867.1"/>
    <property type="molecule type" value="Genomic_DNA"/>
</dbReference>
<reference evidence="8" key="1">
    <citation type="journal article" date="2021" name="Open Biol.">
        <title>Shared evolutionary footprints suggest mitochondrial oxidative damage underlies multiple complex I losses in fungi.</title>
        <authorList>
            <person name="Schikora-Tamarit M.A."/>
            <person name="Marcet-Houben M."/>
            <person name="Nosek J."/>
            <person name="Gabaldon T."/>
        </authorList>
    </citation>
    <scope>NUCLEOTIDE SEQUENCE</scope>
    <source>
        <strain evidence="8">NCAIM Y.01608</strain>
    </source>
</reference>
<dbReference type="InterPro" id="IPR013713">
    <property type="entry name" value="XPO2_central"/>
</dbReference>
<evidence type="ECO:0000256" key="5">
    <source>
        <dbReference type="ARBA" id="ARBA00022927"/>
    </source>
</evidence>
<sequence>MNKEELLQHLLNTLSPDNALRSSSERSLVEALSKTGVLADCLEIATEQSLPSHIRLVAITFVKNRIRNSWFISDRSPEQLLAHRIKPEEKERIKYQLIPAILSCTGNQAVLKQLTSSMEHILRLESTWDTELLESAHKMLNEHSDNFDYVYASLLLIHQVSKYHRFDAIENRTFMNTLVARFFPALETLLESYIGQISANTQVAQLIYLVLKIYKYSTYTEMPNYFTNDLNLLSKWCGYMFKIIDLESSSLRDLNAVELSSHPLSKCQKWSFANLHRLRSRHCTNENNQALQQNLITHFLPSILQHYWSVIDRWTQLKSEHWLSEVCLYHLVAFISECLQYDGTWGSIKEQLDPLIRHVIVPMLSASEETVELFEDDPQEYLRRFYDINHDSKTADVAANEFVYALTYRRFEESVVVVMNILNEIFQSRQQNMADEQIAHKTEAGLRLLSNVWMKLNKPSSPMRDQLDEITKSFILPQLSDSKYKWLQTRACETIALTTHNYKDIQLLSSVFQNVMNCFAKTSPLPLRIEAADALRYMVSYEPIANEVSPRISLVMSELLEMSNNFEFELINEIMDDIVSKFAKDLEPFATQLASNLNTQFLRIAEELLRLQNVDSDKQSSEETDKEYQAASILNTLTTMITTMTSQKEITFGLMKTIEPAIRFVLDNGLAIFLTEIMDLLESINYTLKVIIPESWSIFECVMDSFENYGFEYYDNYEPYFETICIHGFRNSEIANDMHLQQFLTAILRLLETDDYESDIGLVEFVYNLLSTVILSVGPNIEPVLPQILQSVLQTAAKMQADPNDDEIFQDTLKPFLKIFISCCFVRPVQTSQLIGQQFMKLIELWFNNENRLSTVFDLKLQILALISLLTADTGILSNYSDVILHRLIGCFEKLPAAIEKRVILMKRDMAITQLVETGEYDGEIFGEHDDDEELDQLTKDSPLDSINVVNEFKSFVSGEQQRLKDLLPPEKLQFVHDLISK</sequence>
<dbReference type="Proteomes" id="UP000788993">
    <property type="component" value="Unassembled WGS sequence"/>
</dbReference>
<dbReference type="InterPro" id="IPR016024">
    <property type="entry name" value="ARM-type_fold"/>
</dbReference>
<dbReference type="PROSITE" id="PS50166">
    <property type="entry name" value="IMPORTIN_B_NT"/>
    <property type="match status" value="1"/>
</dbReference>
<comment type="caution">
    <text evidence="8">The sequence shown here is derived from an EMBL/GenBank/DDBJ whole genome shotgun (WGS) entry which is preliminary data.</text>
</comment>
<dbReference type="Pfam" id="PF03810">
    <property type="entry name" value="IBN_N"/>
    <property type="match status" value="1"/>
</dbReference>
<name>A0A9P8NUG9_9ASCO</name>
<dbReference type="InterPro" id="IPR001494">
    <property type="entry name" value="Importin-beta_N"/>
</dbReference>
<evidence type="ECO:0000256" key="6">
    <source>
        <dbReference type="ARBA" id="ARBA00023242"/>
    </source>
</evidence>
<feature type="domain" description="Importin N-terminal" evidence="7">
    <location>
        <begin position="24"/>
        <end position="103"/>
    </location>
</feature>